<dbReference type="Proteomes" id="UP001252875">
    <property type="component" value="Unassembled WGS sequence"/>
</dbReference>
<organism evidence="9 10">
    <name type="scientific">Enterococcus hulanensis</name>
    <dbReference type="NCBI Taxonomy" id="2559929"/>
    <lineage>
        <taxon>Bacteria</taxon>
        <taxon>Bacillati</taxon>
        <taxon>Bacillota</taxon>
        <taxon>Bacilli</taxon>
        <taxon>Lactobacillales</taxon>
        <taxon>Enterococcaceae</taxon>
        <taxon>Enterococcus</taxon>
    </lineage>
</organism>
<protein>
    <submittedName>
        <fullName evidence="9">6-phospho-alpha-glucosidase</fullName>
    </submittedName>
</protein>
<dbReference type="InterPro" id="IPR036291">
    <property type="entry name" value="NAD(P)-bd_dom_sf"/>
</dbReference>
<keyword evidence="2" id="KW-0479">Metal-binding</keyword>
<dbReference type="Gene3D" id="3.40.50.720">
    <property type="entry name" value="NAD(P)-binding Rossmann-like Domain"/>
    <property type="match status" value="1"/>
</dbReference>
<dbReference type="SUPFAM" id="SSF56327">
    <property type="entry name" value="LDH C-terminal domain-like"/>
    <property type="match status" value="1"/>
</dbReference>
<keyword evidence="4 7" id="KW-0520">NAD</keyword>
<gene>
    <name evidence="9" type="ORF">P7D85_04415</name>
</gene>
<accession>A0ABU3EVW9</accession>
<dbReference type="Pfam" id="PF02056">
    <property type="entry name" value="Glyco_hydro_4"/>
    <property type="match status" value="1"/>
</dbReference>
<dbReference type="EMBL" id="JARPYI010000001">
    <property type="protein sequence ID" value="MDT2599005.1"/>
    <property type="molecule type" value="Genomic_DNA"/>
</dbReference>
<dbReference type="PRINTS" id="PR00732">
    <property type="entry name" value="GLHYDRLASE4"/>
</dbReference>
<dbReference type="InterPro" id="IPR022616">
    <property type="entry name" value="Glyco_hydro_4_C"/>
</dbReference>
<evidence type="ECO:0000256" key="6">
    <source>
        <dbReference type="ARBA" id="ARBA00023295"/>
    </source>
</evidence>
<dbReference type="Gene3D" id="3.90.110.10">
    <property type="entry name" value="Lactate dehydrogenase/glycoside hydrolase, family 4, C-terminal"/>
    <property type="match status" value="1"/>
</dbReference>
<feature type="domain" description="Glycosyl hydrolase family 4 C-terminal" evidence="8">
    <location>
        <begin position="196"/>
        <end position="438"/>
    </location>
</feature>
<reference evidence="9 10" key="1">
    <citation type="submission" date="2023-03" db="EMBL/GenBank/DDBJ databases">
        <authorList>
            <person name="Shen W."/>
            <person name="Cai J."/>
        </authorList>
    </citation>
    <scope>NUCLEOTIDE SEQUENCE [LARGE SCALE GENOMIC DNA]</scope>
    <source>
        <strain evidence="9 10">D6-4</strain>
    </source>
</reference>
<evidence type="ECO:0000256" key="3">
    <source>
        <dbReference type="ARBA" id="ARBA00022801"/>
    </source>
</evidence>
<evidence type="ECO:0000256" key="7">
    <source>
        <dbReference type="RuleBase" id="RU361152"/>
    </source>
</evidence>
<comment type="caution">
    <text evidence="9">The sequence shown here is derived from an EMBL/GenBank/DDBJ whole genome shotgun (WGS) entry which is preliminary data.</text>
</comment>
<dbReference type="Pfam" id="PF11975">
    <property type="entry name" value="Glyco_hydro_4C"/>
    <property type="match status" value="1"/>
</dbReference>
<keyword evidence="5" id="KW-0464">Manganese</keyword>
<dbReference type="InterPro" id="IPR015955">
    <property type="entry name" value="Lactate_DH/Glyco_Ohase_4_C"/>
</dbReference>
<evidence type="ECO:0000256" key="2">
    <source>
        <dbReference type="ARBA" id="ARBA00022723"/>
    </source>
</evidence>
<proteinExistence type="inferred from homology"/>
<sequence>MKKFNVVFVGGGSTYTPDMMELMCLVKETFPVKKIVLYDNDEKRQEPIGQYGEVLFREYYPELEEYVYTTDKATAFKDMDFAFVQIRAGGLKMREQDEKIPLKYGVIGQETCGPGGFAYGIRSVLAMKELIEDIRSYSPDTWILNYSNPAAIVAEACKLLFPDDHRIINICDMPIDIMDVFCPLADKKRQDVEPRYFGLNHFGWFTAMYDKETGEDVLPTILQELLSGNASDKLGFTAKNDDYWNFTFNHLEKMVKDYPYSLPNTYMQYYLYPQEMVEHSDPNYTRANYVMDNREKNVFAYCREIVKLGKMKGTKHDLDLRYGENADNENEKASVANNDAHATYIIELAESLAYNKHDIFLLMVKNEGVIPNLEEGMMLEVACRVGSYGAQPLAYGPVGTFEKGLLESQYAYEKLTVEATLEGSYQKCLQALVANRTVVDTDLAKTILDEYIEANGQYFPTFS</sequence>
<dbReference type="InterPro" id="IPR001088">
    <property type="entry name" value="Glyco_hydro_4"/>
</dbReference>
<evidence type="ECO:0000256" key="4">
    <source>
        <dbReference type="ARBA" id="ARBA00023027"/>
    </source>
</evidence>
<keyword evidence="10" id="KW-1185">Reference proteome</keyword>
<dbReference type="PANTHER" id="PTHR32092">
    <property type="entry name" value="6-PHOSPHO-BETA-GLUCOSIDASE-RELATED"/>
    <property type="match status" value="1"/>
</dbReference>
<comment type="similarity">
    <text evidence="1 7">Belongs to the glycosyl hydrolase 4 family.</text>
</comment>
<evidence type="ECO:0000313" key="9">
    <source>
        <dbReference type="EMBL" id="MDT2599005.1"/>
    </source>
</evidence>
<comment type="cofactor">
    <cofactor evidence="7">
        <name>NAD(+)</name>
        <dbReference type="ChEBI" id="CHEBI:57540"/>
    </cofactor>
    <text evidence="7">Binds 1 NAD(+) per subunit.</text>
</comment>
<name>A0ABU3EVW9_9ENTE</name>
<evidence type="ECO:0000256" key="5">
    <source>
        <dbReference type="ARBA" id="ARBA00023211"/>
    </source>
</evidence>
<keyword evidence="6 7" id="KW-0326">Glycosidase</keyword>
<keyword evidence="3 7" id="KW-0378">Hydrolase</keyword>
<evidence type="ECO:0000256" key="1">
    <source>
        <dbReference type="ARBA" id="ARBA00010141"/>
    </source>
</evidence>
<evidence type="ECO:0000259" key="8">
    <source>
        <dbReference type="Pfam" id="PF11975"/>
    </source>
</evidence>
<dbReference type="PANTHER" id="PTHR32092:SF14">
    <property type="entry name" value="MALTOSE-6'-PHOSPHATE GLUCOSIDASE"/>
    <property type="match status" value="1"/>
</dbReference>
<evidence type="ECO:0000313" key="10">
    <source>
        <dbReference type="Proteomes" id="UP001252875"/>
    </source>
</evidence>
<dbReference type="RefSeq" id="WP_311820865.1">
    <property type="nucleotide sequence ID" value="NZ_JARPYE010000003.1"/>
</dbReference>
<dbReference type="SUPFAM" id="SSF51735">
    <property type="entry name" value="NAD(P)-binding Rossmann-fold domains"/>
    <property type="match status" value="1"/>
</dbReference>